<dbReference type="RefSeq" id="WP_103052804.1">
    <property type="nucleotide sequence ID" value="NZ_POWF01000009.1"/>
</dbReference>
<dbReference type="PANTHER" id="PTHR39200">
    <property type="entry name" value="HYPOTHETICAL EXPORTED PROTEIN"/>
    <property type="match status" value="1"/>
</dbReference>
<evidence type="ECO:0000256" key="2">
    <source>
        <dbReference type="SAM" id="SignalP"/>
    </source>
</evidence>
<organism evidence="4 5">
    <name type="scientific">Hanstruepera neustonica</name>
    <dbReference type="NCBI Taxonomy" id="1445657"/>
    <lineage>
        <taxon>Bacteria</taxon>
        <taxon>Pseudomonadati</taxon>
        <taxon>Bacteroidota</taxon>
        <taxon>Flavobacteriia</taxon>
        <taxon>Flavobacteriales</taxon>
        <taxon>Flavobacteriaceae</taxon>
        <taxon>Hanstruepera</taxon>
    </lineage>
</organism>
<accession>A0A2K1DWC1</accession>
<feature type="signal peptide" evidence="2">
    <location>
        <begin position="1"/>
        <end position="20"/>
    </location>
</feature>
<dbReference type="Pfam" id="PF10988">
    <property type="entry name" value="DUF2807"/>
    <property type="match status" value="1"/>
</dbReference>
<feature type="region of interest" description="Disordered" evidence="1">
    <location>
        <begin position="216"/>
        <end position="241"/>
    </location>
</feature>
<dbReference type="AlphaFoldDB" id="A0A2K1DWC1"/>
<proteinExistence type="predicted"/>
<dbReference type="Proteomes" id="UP000236641">
    <property type="component" value="Unassembled WGS sequence"/>
</dbReference>
<dbReference type="InterPro" id="IPR021255">
    <property type="entry name" value="DUF2807"/>
</dbReference>
<reference evidence="4 5" key="1">
    <citation type="submission" date="2018-01" db="EMBL/GenBank/DDBJ databases">
        <title>The draft genome of Hanstruepera neustonica JCM19743.</title>
        <authorList>
            <person name="He R.-H."/>
            <person name="Du Z.-J."/>
        </authorList>
    </citation>
    <scope>NUCLEOTIDE SEQUENCE [LARGE SCALE GENOMIC DNA]</scope>
    <source>
        <strain evidence="4 5">JCM19743</strain>
    </source>
</reference>
<evidence type="ECO:0000313" key="5">
    <source>
        <dbReference type="Proteomes" id="UP000236641"/>
    </source>
</evidence>
<feature type="domain" description="Putative auto-transporter adhesin head GIN" evidence="3">
    <location>
        <begin position="41"/>
        <end position="225"/>
    </location>
</feature>
<comment type="caution">
    <text evidence="4">The sequence shown here is derived from an EMBL/GenBank/DDBJ whole genome shotgun (WGS) entry which is preliminary data.</text>
</comment>
<name>A0A2K1DWC1_9FLAO</name>
<feature type="compositionally biased region" description="Polar residues" evidence="1">
    <location>
        <begin position="232"/>
        <end position="241"/>
    </location>
</feature>
<sequence length="241" mass="25125">MKKHFLLLAALLLSVTVNYAQSWKKISGNGNVTTINRTVGDYDAISCAGSFDYVLVSGTEGQLKIEGEENLLEYVITEVKNGKLIVKTEKGINLKTSMGKTILVTIPFKDINEVSLAGSGDLWTKDVITATNLDVSLAGSGDMKLDIKATSVESSLAGSGDIELKGSTTNLEVNIAGSGDYSGFGLNADNTEVSISGSGDAEVVSNLSLKARVAGSGDISYKGNPDKEDTKVSGSGSISSK</sequence>
<keyword evidence="5" id="KW-1185">Reference proteome</keyword>
<feature type="chain" id="PRO_5014443919" evidence="2">
    <location>
        <begin position="21"/>
        <end position="241"/>
    </location>
</feature>
<dbReference type="Gene3D" id="2.160.20.120">
    <property type="match status" value="1"/>
</dbReference>
<evidence type="ECO:0000259" key="3">
    <source>
        <dbReference type="Pfam" id="PF10988"/>
    </source>
</evidence>
<keyword evidence="2" id="KW-0732">Signal</keyword>
<protein>
    <submittedName>
        <fullName evidence="4">DUF2807 domain-containing protein</fullName>
    </submittedName>
</protein>
<evidence type="ECO:0000313" key="4">
    <source>
        <dbReference type="EMBL" id="PNQ72317.1"/>
    </source>
</evidence>
<dbReference type="OrthoDB" id="5585143at2"/>
<dbReference type="EMBL" id="POWF01000009">
    <property type="protein sequence ID" value="PNQ72317.1"/>
    <property type="molecule type" value="Genomic_DNA"/>
</dbReference>
<dbReference type="PANTHER" id="PTHR39200:SF1">
    <property type="entry name" value="AUTO-TRANSPORTER ADHESIN HEAD GIN DOMAIN-CONTAINING PROTEIN-RELATED"/>
    <property type="match status" value="1"/>
</dbReference>
<gene>
    <name evidence="4" type="ORF">C1T31_12260</name>
</gene>
<evidence type="ECO:0000256" key="1">
    <source>
        <dbReference type="SAM" id="MobiDB-lite"/>
    </source>
</evidence>